<feature type="region of interest" description="Disordered" evidence="1">
    <location>
        <begin position="1"/>
        <end position="103"/>
    </location>
</feature>
<evidence type="ECO:0000256" key="1">
    <source>
        <dbReference type="SAM" id="MobiDB-lite"/>
    </source>
</evidence>
<keyword evidence="5" id="KW-1185">Reference proteome</keyword>
<dbReference type="Pfam" id="PF13921">
    <property type="entry name" value="Myb_DNA-bind_6"/>
    <property type="match status" value="1"/>
</dbReference>
<proteinExistence type="predicted"/>
<gene>
    <name evidence="4" type="ORF">VZT92_002108</name>
    <name evidence="3" type="ORF">VZT92_019745</name>
</gene>
<dbReference type="AlphaFoldDB" id="A0AAW1EL19"/>
<dbReference type="PANTHER" id="PTHR46760:SF1">
    <property type="entry name" value="TRANSCRIPTION TERMINATION FACTOR 1"/>
    <property type="match status" value="1"/>
</dbReference>
<dbReference type="InterPro" id="IPR001005">
    <property type="entry name" value="SANT/Myb"/>
</dbReference>
<feature type="region of interest" description="Disordered" evidence="1">
    <location>
        <begin position="533"/>
        <end position="552"/>
    </location>
</feature>
<dbReference type="CDD" id="cd00167">
    <property type="entry name" value="SANT"/>
    <property type="match status" value="1"/>
</dbReference>
<protein>
    <recommendedName>
        <fullName evidence="2">Myb-like domain-containing protein</fullName>
    </recommendedName>
</protein>
<dbReference type="InterPro" id="IPR009057">
    <property type="entry name" value="Homeodomain-like_sf"/>
</dbReference>
<evidence type="ECO:0000259" key="2">
    <source>
        <dbReference type="PROSITE" id="PS50090"/>
    </source>
</evidence>
<sequence>MNPAAGSPFHQKRRRSEVEECPLPVDIDTPERVEKKKKMKKREEEEVSLPPSAADVDTCSQKKKKKKKKEKQEVVETPVTVETSETEKKKKKKKKKHKTGLIEEGVSMLTTDHNNTRLKKKKDGSVVEVMLKEEEIVGEKKKRKQQRREGRGSKKSPVTRAAGVEEQVDWALLEELQEFVPDIKKQSLDQIKRLLRYDLDRFKEFKQQGVSLRFGRCTQQENRKIRENVADFLALTDITSANQLLFPERYKEQKAEIKKLRAQHHFLKRIAEGIPRSCQQVYMRAKKIFDDRNYMGRFSEEEVHSLMKLQTLHGNDWRRISQTINRSVFSLEKRFANIAANHGPWSTDEGSRLKQAIKDHLTILVRQNSADPGLTMKQLCYNLPWKEISHKVGTRCWSQCRIKWFSFLKVKLASGVSTFNRGPEGVEARIKIINTLYNMRVDDAAEIDWDEVAQIVGKVTPVCVQKSFHNLKVSRVPNWTSLSYGEVIDFLQLKVAPLLEEKLRRLGHQKKQEETQEERHFLLSEVISSHDEDDNFTELDNSQLIAGQSGRR</sequence>
<dbReference type="Gene3D" id="1.10.10.60">
    <property type="entry name" value="Homeodomain-like"/>
    <property type="match status" value="2"/>
</dbReference>
<feature type="domain" description="Myb-like" evidence="2">
    <location>
        <begin position="337"/>
        <end position="408"/>
    </location>
</feature>
<feature type="compositionally biased region" description="Basic residues" evidence="1">
    <location>
        <begin position="89"/>
        <end position="99"/>
    </location>
</feature>
<dbReference type="PANTHER" id="PTHR46760">
    <property type="entry name" value="TRANSCRIPTION TERMINATION FACTOR 1"/>
    <property type="match status" value="1"/>
</dbReference>
<reference evidence="3 5" key="1">
    <citation type="journal article" date="2024" name="Genome Biol. Evol.">
        <title>Chromosome-level genome assembly of the viviparous eelpout Zoarces viviparus.</title>
        <authorList>
            <person name="Fuhrmann N."/>
            <person name="Brasseur M.V."/>
            <person name="Bakowski C.E."/>
            <person name="Podsiadlowski L."/>
            <person name="Prost S."/>
            <person name="Krehenwinkel H."/>
            <person name="Mayer C."/>
        </authorList>
    </citation>
    <scope>NUCLEOTIDE SEQUENCE [LARGE SCALE GENOMIC DNA]</scope>
    <source>
        <strain evidence="3">NO-MEL_2022_Ind0_liver</strain>
    </source>
</reference>
<dbReference type="PROSITE" id="PS50090">
    <property type="entry name" value="MYB_LIKE"/>
    <property type="match status" value="1"/>
</dbReference>
<evidence type="ECO:0000313" key="4">
    <source>
        <dbReference type="EMBL" id="KAK9541037.1"/>
    </source>
</evidence>
<dbReference type="Proteomes" id="UP001488805">
    <property type="component" value="Unassembled WGS sequence"/>
</dbReference>
<dbReference type="GO" id="GO:0005730">
    <property type="term" value="C:nucleolus"/>
    <property type="evidence" value="ECO:0007669"/>
    <property type="project" value="TreeGrafter"/>
</dbReference>
<dbReference type="GO" id="GO:0006363">
    <property type="term" value="P:termination of RNA polymerase I transcription"/>
    <property type="evidence" value="ECO:0007669"/>
    <property type="project" value="TreeGrafter"/>
</dbReference>
<evidence type="ECO:0000313" key="3">
    <source>
        <dbReference type="EMBL" id="KAK9523349.1"/>
    </source>
</evidence>
<feature type="region of interest" description="Disordered" evidence="1">
    <location>
        <begin position="138"/>
        <end position="160"/>
    </location>
</feature>
<evidence type="ECO:0000313" key="5">
    <source>
        <dbReference type="Proteomes" id="UP001488805"/>
    </source>
</evidence>
<name>A0AAW1EL19_ZOAVI</name>
<dbReference type="GO" id="GO:0003682">
    <property type="term" value="F:chromatin binding"/>
    <property type="evidence" value="ECO:0007669"/>
    <property type="project" value="TreeGrafter"/>
</dbReference>
<dbReference type="SMART" id="SM00717">
    <property type="entry name" value="SANT"/>
    <property type="match status" value="3"/>
</dbReference>
<dbReference type="InterPro" id="IPR053078">
    <property type="entry name" value="TTF1-like"/>
</dbReference>
<dbReference type="EMBL" id="JBCEZU010000003">
    <property type="protein sequence ID" value="KAK9541037.1"/>
    <property type="molecule type" value="Genomic_DNA"/>
</dbReference>
<comment type="caution">
    <text evidence="3">The sequence shown here is derived from an EMBL/GenBank/DDBJ whole genome shotgun (WGS) entry which is preliminary data.</text>
</comment>
<accession>A0AAW1EL19</accession>
<dbReference type="EMBL" id="JBCEZU010000221">
    <property type="protein sequence ID" value="KAK9523349.1"/>
    <property type="molecule type" value="Genomic_DNA"/>
</dbReference>
<dbReference type="SUPFAM" id="SSF46689">
    <property type="entry name" value="Homeodomain-like"/>
    <property type="match status" value="2"/>
</dbReference>
<organism evidence="3 5">
    <name type="scientific">Zoarces viviparus</name>
    <name type="common">Viviparous eelpout</name>
    <name type="synonym">Blennius viviparus</name>
    <dbReference type="NCBI Taxonomy" id="48416"/>
    <lineage>
        <taxon>Eukaryota</taxon>
        <taxon>Metazoa</taxon>
        <taxon>Chordata</taxon>
        <taxon>Craniata</taxon>
        <taxon>Vertebrata</taxon>
        <taxon>Euteleostomi</taxon>
        <taxon>Actinopterygii</taxon>
        <taxon>Neopterygii</taxon>
        <taxon>Teleostei</taxon>
        <taxon>Neoteleostei</taxon>
        <taxon>Acanthomorphata</taxon>
        <taxon>Eupercaria</taxon>
        <taxon>Perciformes</taxon>
        <taxon>Cottioidei</taxon>
        <taxon>Zoarcales</taxon>
        <taxon>Zoarcidae</taxon>
        <taxon>Zoarcinae</taxon>
        <taxon>Zoarces</taxon>
    </lineage>
</organism>